<comment type="caution">
    <text evidence="2">The sequence shown here is derived from an EMBL/GenBank/DDBJ whole genome shotgun (WGS) entry which is preliminary data.</text>
</comment>
<organism evidence="2 3">
    <name type="scientific">Candidatus Mailhella merdigallinarum</name>
    <dbReference type="NCBI Taxonomy" id="2838658"/>
    <lineage>
        <taxon>Bacteria</taxon>
        <taxon>Pseudomonadati</taxon>
        <taxon>Thermodesulfobacteriota</taxon>
        <taxon>Desulfovibrionia</taxon>
        <taxon>Desulfovibrionales</taxon>
        <taxon>Desulfovibrionaceae</taxon>
        <taxon>Mailhella</taxon>
    </lineage>
</organism>
<evidence type="ECO:0000313" key="2">
    <source>
        <dbReference type="EMBL" id="HJA09061.1"/>
    </source>
</evidence>
<feature type="compositionally biased region" description="Acidic residues" evidence="1">
    <location>
        <begin position="29"/>
        <end position="44"/>
    </location>
</feature>
<gene>
    <name evidence="2" type="ORF">H9962_07725</name>
</gene>
<reference evidence="2" key="1">
    <citation type="journal article" date="2021" name="PeerJ">
        <title>Extensive microbial diversity within the chicken gut microbiome revealed by metagenomics and culture.</title>
        <authorList>
            <person name="Gilroy R."/>
            <person name="Ravi A."/>
            <person name="Getino M."/>
            <person name="Pursley I."/>
            <person name="Horton D.L."/>
            <person name="Alikhan N.F."/>
            <person name="Baker D."/>
            <person name="Gharbi K."/>
            <person name="Hall N."/>
            <person name="Watson M."/>
            <person name="Adriaenssens E.M."/>
            <person name="Foster-Nyarko E."/>
            <person name="Jarju S."/>
            <person name="Secka A."/>
            <person name="Antonio M."/>
            <person name="Oren A."/>
            <person name="Chaudhuri R.R."/>
            <person name="La Ragione R."/>
            <person name="Hildebrand F."/>
            <person name="Pallen M.J."/>
        </authorList>
    </citation>
    <scope>NUCLEOTIDE SEQUENCE</scope>
    <source>
        <strain evidence="2">CHK186-16707</strain>
    </source>
</reference>
<name>A0A9D2KLT5_9BACT</name>
<feature type="compositionally biased region" description="Pro residues" evidence="1">
    <location>
        <begin position="97"/>
        <end position="108"/>
    </location>
</feature>
<proteinExistence type="predicted"/>
<dbReference type="Proteomes" id="UP000824225">
    <property type="component" value="Unassembled WGS sequence"/>
</dbReference>
<dbReference type="AlphaFoldDB" id="A0A9D2KLT5"/>
<sequence length="306" mass="33221">MNQFDQGGRQEELLNGQDMLPDTQSDMQAESDFDAGFDDGEMSPDEPATSPEETPAENLDDGDGAPSEAGSPDHAVPAPSLAPPAAPASPQFERPGPVTPEPTTPVTPPASIEAPEELAEELADLRRLNPRAADLALEDSPEGESIRRRLAEFGALPAQDRAETILERRDRTERERRANDERQRRAVEEHNKRFRAVIARDHPDLVELSADPARKVESARLVQDIFDWIGSMPYAEAAPLMEIARNGRDPEQVSALITRFKQERGQAAPKRPKPDGALAVPGRGAPSAPSGDVGNMDDFDAGFNLS</sequence>
<feature type="region of interest" description="Disordered" evidence="1">
    <location>
        <begin position="168"/>
        <end position="187"/>
    </location>
</feature>
<feature type="region of interest" description="Disordered" evidence="1">
    <location>
        <begin position="261"/>
        <end position="306"/>
    </location>
</feature>
<reference evidence="2" key="2">
    <citation type="submission" date="2021-04" db="EMBL/GenBank/DDBJ databases">
        <authorList>
            <person name="Gilroy R."/>
        </authorList>
    </citation>
    <scope>NUCLEOTIDE SEQUENCE</scope>
    <source>
        <strain evidence="2">CHK186-16707</strain>
    </source>
</reference>
<dbReference type="EMBL" id="DXAN01000025">
    <property type="protein sequence ID" value="HJA09061.1"/>
    <property type="molecule type" value="Genomic_DNA"/>
</dbReference>
<feature type="region of interest" description="Disordered" evidence="1">
    <location>
        <begin position="1"/>
        <end position="119"/>
    </location>
</feature>
<feature type="compositionally biased region" description="Acidic residues" evidence="1">
    <location>
        <begin position="54"/>
        <end position="63"/>
    </location>
</feature>
<protein>
    <submittedName>
        <fullName evidence="2">Uncharacterized protein</fullName>
    </submittedName>
</protein>
<evidence type="ECO:0000256" key="1">
    <source>
        <dbReference type="SAM" id="MobiDB-lite"/>
    </source>
</evidence>
<accession>A0A9D2KLT5</accession>
<evidence type="ECO:0000313" key="3">
    <source>
        <dbReference type="Proteomes" id="UP000824225"/>
    </source>
</evidence>